<feature type="transmembrane region" description="Helical" evidence="1">
    <location>
        <begin position="6"/>
        <end position="24"/>
    </location>
</feature>
<evidence type="ECO:0000313" key="2">
    <source>
        <dbReference type="EnsemblPlants" id="PGSC0003DMT400077000"/>
    </source>
</evidence>
<organism evidence="2 3">
    <name type="scientific">Solanum tuberosum</name>
    <name type="common">Potato</name>
    <dbReference type="NCBI Taxonomy" id="4113"/>
    <lineage>
        <taxon>Eukaryota</taxon>
        <taxon>Viridiplantae</taxon>
        <taxon>Streptophyta</taxon>
        <taxon>Embryophyta</taxon>
        <taxon>Tracheophyta</taxon>
        <taxon>Spermatophyta</taxon>
        <taxon>Magnoliopsida</taxon>
        <taxon>eudicotyledons</taxon>
        <taxon>Gunneridae</taxon>
        <taxon>Pentapetalae</taxon>
        <taxon>asterids</taxon>
        <taxon>lamiids</taxon>
        <taxon>Solanales</taxon>
        <taxon>Solanaceae</taxon>
        <taxon>Solanoideae</taxon>
        <taxon>Solaneae</taxon>
        <taxon>Solanum</taxon>
    </lineage>
</organism>
<evidence type="ECO:0000256" key="1">
    <source>
        <dbReference type="SAM" id="Phobius"/>
    </source>
</evidence>
<dbReference type="Gramene" id="PGSC0003DMT400077000">
    <property type="protein sequence ID" value="PGSC0003DMT400077000"/>
    <property type="gene ID" value="PGSC0003DMG401029949"/>
</dbReference>
<name>M1CXS0_SOLTU</name>
<keyword evidence="1" id="KW-1133">Transmembrane helix</keyword>
<dbReference type="EnsemblPlants" id="PGSC0003DMT400077000">
    <property type="protein sequence ID" value="PGSC0003DMT400077000"/>
    <property type="gene ID" value="PGSC0003DMG401029949"/>
</dbReference>
<dbReference type="HOGENOM" id="CLU_3072510_0_0_1"/>
<proteinExistence type="predicted"/>
<dbReference type="Proteomes" id="UP000011115">
    <property type="component" value="Unassembled WGS sequence"/>
</dbReference>
<protein>
    <submittedName>
        <fullName evidence="2">Uncharacterized protein</fullName>
    </submittedName>
</protein>
<evidence type="ECO:0000313" key="3">
    <source>
        <dbReference type="Proteomes" id="UP000011115"/>
    </source>
</evidence>
<reference evidence="2" key="2">
    <citation type="submission" date="2015-06" db="UniProtKB">
        <authorList>
            <consortium name="EnsemblPlants"/>
        </authorList>
    </citation>
    <scope>IDENTIFICATION</scope>
    <source>
        <strain evidence="2">DM1-3 516 R44</strain>
    </source>
</reference>
<sequence>MDKHEFFLTHLFTIPLSYNCFYLLQTVNIMELNVSNQGYTKEKEPTITLHNSY</sequence>
<keyword evidence="1" id="KW-0812">Transmembrane</keyword>
<accession>M1CXS0</accession>
<reference evidence="3" key="1">
    <citation type="journal article" date="2011" name="Nature">
        <title>Genome sequence and analysis of the tuber crop potato.</title>
        <authorList>
            <consortium name="The Potato Genome Sequencing Consortium"/>
        </authorList>
    </citation>
    <scope>NUCLEOTIDE SEQUENCE [LARGE SCALE GENOMIC DNA]</scope>
    <source>
        <strain evidence="3">cv. DM1-3 516 R44</strain>
    </source>
</reference>
<dbReference type="PaxDb" id="4113-PGSC0003DMT400077000"/>
<dbReference type="AlphaFoldDB" id="M1CXS0"/>
<dbReference type="InParanoid" id="M1CXS0"/>
<keyword evidence="1" id="KW-0472">Membrane</keyword>
<keyword evidence="3" id="KW-1185">Reference proteome</keyword>